<dbReference type="Proteomes" id="UP001223420">
    <property type="component" value="Unassembled WGS sequence"/>
</dbReference>
<organism evidence="2 3">
    <name type="scientific">Methylobacterium brachiatum</name>
    <dbReference type="NCBI Taxonomy" id="269660"/>
    <lineage>
        <taxon>Bacteria</taxon>
        <taxon>Pseudomonadati</taxon>
        <taxon>Pseudomonadota</taxon>
        <taxon>Alphaproteobacteria</taxon>
        <taxon>Hyphomicrobiales</taxon>
        <taxon>Methylobacteriaceae</taxon>
        <taxon>Methylobacterium</taxon>
    </lineage>
</organism>
<evidence type="ECO:0000313" key="3">
    <source>
        <dbReference type="Proteomes" id="UP001223420"/>
    </source>
</evidence>
<reference evidence="2" key="1">
    <citation type="submission" date="2023-07" db="EMBL/GenBank/DDBJ databases">
        <title>Genomic Encyclopedia of Type Strains, Phase IV (KMG-IV): sequencing the most valuable type-strain genomes for metagenomic binning, comparative biology and taxonomic classification.</title>
        <authorList>
            <person name="Goeker M."/>
        </authorList>
    </citation>
    <scope>NUCLEOTIDE SEQUENCE</scope>
    <source>
        <strain evidence="2">DSM 19569</strain>
    </source>
</reference>
<sequence>MPMSRSSRGGLPILVTGMLLCGPASAGSPVQHYSNDRFGFSVDLPAELIAEPPPDNGDGQAFHAPDNTLRVTVSGLNNALDQTLTDFIASDRARCRHQPPDYLLERPDRIVFSCMTADGILYQKTIRSGRGTDTAFVSLRIRYPASEKARWQAAVVTASNTFRILASARER</sequence>
<dbReference type="RefSeq" id="WP_230365040.1">
    <property type="nucleotide sequence ID" value="NZ_JAJALK010000001.1"/>
</dbReference>
<accession>A0AAJ1TMI7</accession>
<dbReference type="EMBL" id="JAUSWL010000001">
    <property type="protein sequence ID" value="MDQ0541384.1"/>
    <property type="molecule type" value="Genomic_DNA"/>
</dbReference>
<name>A0AAJ1TMI7_9HYPH</name>
<protein>
    <recommendedName>
        <fullName evidence="4">DUF1795 domain-containing protein</fullName>
    </recommendedName>
</protein>
<comment type="caution">
    <text evidence="2">The sequence shown here is derived from an EMBL/GenBank/DDBJ whole genome shotgun (WGS) entry which is preliminary data.</text>
</comment>
<keyword evidence="1" id="KW-0732">Signal</keyword>
<evidence type="ECO:0000313" key="2">
    <source>
        <dbReference type="EMBL" id="MDQ0541384.1"/>
    </source>
</evidence>
<feature type="chain" id="PRO_5042475464" description="DUF1795 domain-containing protein" evidence="1">
    <location>
        <begin position="27"/>
        <end position="171"/>
    </location>
</feature>
<dbReference type="AlphaFoldDB" id="A0AAJ1TMI7"/>
<gene>
    <name evidence="2" type="ORF">QO001_000292</name>
</gene>
<proteinExistence type="predicted"/>
<evidence type="ECO:0008006" key="4">
    <source>
        <dbReference type="Google" id="ProtNLM"/>
    </source>
</evidence>
<evidence type="ECO:0000256" key="1">
    <source>
        <dbReference type="SAM" id="SignalP"/>
    </source>
</evidence>
<feature type="signal peptide" evidence="1">
    <location>
        <begin position="1"/>
        <end position="26"/>
    </location>
</feature>